<dbReference type="EMBL" id="BJHW01000001">
    <property type="protein sequence ID" value="GDY54324.1"/>
    <property type="molecule type" value="Genomic_DNA"/>
</dbReference>
<accession>A0A4D4L1K3</accession>
<comment type="caution">
    <text evidence="3">The sequence shown here is derived from an EMBL/GenBank/DDBJ whole genome shotgun (WGS) entry which is preliminary data.</text>
</comment>
<name>A0A4D4L1K3_STRVO</name>
<protein>
    <recommendedName>
        <fullName evidence="5">VanZ-like domain-containing protein</fullName>
    </recommendedName>
</protein>
<gene>
    <name evidence="3" type="ORF">SVIO_049470</name>
</gene>
<evidence type="ECO:0000313" key="4">
    <source>
        <dbReference type="Proteomes" id="UP000301309"/>
    </source>
</evidence>
<evidence type="ECO:0008006" key="5">
    <source>
        <dbReference type="Google" id="ProtNLM"/>
    </source>
</evidence>
<evidence type="ECO:0000256" key="2">
    <source>
        <dbReference type="SAM" id="Phobius"/>
    </source>
</evidence>
<proteinExistence type="predicted"/>
<reference evidence="3 4" key="1">
    <citation type="journal article" date="2020" name="Int. J. Syst. Evol. Microbiol.">
        <title>Reclassification of Streptomyces castelarensis and Streptomyces sporoclivatus as later heterotypic synonyms of Streptomyces antimycoticus.</title>
        <authorList>
            <person name="Komaki H."/>
            <person name="Tamura T."/>
        </authorList>
    </citation>
    <scope>NUCLEOTIDE SEQUENCE [LARGE SCALE GENOMIC DNA]</scope>
    <source>
        <strain evidence="3 4">NBRC 13459</strain>
    </source>
</reference>
<dbReference type="Proteomes" id="UP000301309">
    <property type="component" value="Unassembled WGS sequence"/>
</dbReference>
<evidence type="ECO:0000313" key="3">
    <source>
        <dbReference type="EMBL" id="GDY54324.1"/>
    </source>
</evidence>
<feature type="region of interest" description="Disordered" evidence="1">
    <location>
        <begin position="72"/>
        <end position="153"/>
    </location>
</feature>
<feature type="transmembrane region" description="Helical" evidence="2">
    <location>
        <begin position="49"/>
        <end position="67"/>
    </location>
</feature>
<keyword evidence="2" id="KW-0472">Membrane</keyword>
<evidence type="ECO:0000256" key="1">
    <source>
        <dbReference type="SAM" id="MobiDB-lite"/>
    </source>
</evidence>
<dbReference type="AlphaFoldDB" id="A0A4D4L1K3"/>
<keyword evidence="4" id="KW-1185">Reference proteome</keyword>
<feature type="compositionally biased region" description="Low complexity" evidence="1">
    <location>
        <begin position="96"/>
        <end position="107"/>
    </location>
</feature>
<organism evidence="3 4">
    <name type="scientific">Streptomyces violaceusniger</name>
    <dbReference type="NCBI Taxonomy" id="68280"/>
    <lineage>
        <taxon>Bacteria</taxon>
        <taxon>Bacillati</taxon>
        <taxon>Actinomycetota</taxon>
        <taxon>Actinomycetes</taxon>
        <taxon>Kitasatosporales</taxon>
        <taxon>Streptomycetaceae</taxon>
        <taxon>Streptomyces</taxon>
        <taxon>Streptomyces violaceusniger group</taxon>
    </lineage>
</organism>
<sequence length="153" mass="16089">MLLPLAGGRVEAYPLASLVRTAFTGAMVAMGFALLRSEVTGQIMNVDTVLLNTVGVALVHVLVVPAVRARLRRRADRAGRPRSPGTTAPRPRPRRSTGSGSHRGATSPPARGHSVEDIGNQLFPSPLIRKRPGRTPPAGCAARPCAQAGFSRA</sequence>
<keyword evidence="2" id="KW-0812">Transmembrane</keyword>
<feature type="transmembrane region" description="Helical" evidence="2">
    <location>
        <begin position="12"/>
        <end position="34"/>
    </location>
</feature>
<keyword evidence="2" id="KW-1133">Transmembrane helix</keyword>